<dbReference type="InterPro" id="IPR050300">
    <property type="entry name" value="GDXG_lipolytic_enzyme"/>
</dbReference>
<dbReference type="Proteomes" id="UP000460272">
    <property type="component" value="Unassembled WGS sequence"/>
</dbReference>
<dbReference type="Pfam" id="PF07859">
    <property type="entry name" value="Abhydrolase_3"/>
    <property type="match status" value="1"/>
</dbReference>
<dbReference type="EMBL" id="RPFW01000012">
    <property type="protein sequence ID" value="TVY99605.1"/>
    <property type="molecule type" value="Genomic_DNA"/>
</dbReference>
<dbReference type="GO" id="GO:0016787">
    <property type="term" value="F:hydrolase activity"/>
    <property type="evidence" value="ECO:0007669"/>
    <property type="project" value="UniProtKB-KW"/>
</dbReference>
<keyword evidence="4" id="KW-1185">Reference proteome</keyword>
<evidence type="ECO:0000259" key="2">
    <source>
        <dbReference type="Pfam" id="PF07859"/>
    </source>
</evidence>
<dbReference type="RefSeq" id="WP_145862093.1">
    <property type="nucleotide sequence ID" value="NZ_RPFW01000012.1"/>
</dbReference>
<reference evidence="3 4" key="1">
    <citation type="submission" date="2018-11" db="EMBL/GenBank/DDBJ databases">
        <title>Trebonia kvetii gen.nov., sp.nov., a novel acidophilic actinobacterium, and proposal of the new actinobacterial family Treboniaceae fam. nov.</title>
        <authorList>
            <person name="Rapoport D."/>
            <person name="Sagova-Mareckova M."/>
            <person name="Sedlacek I."/>
            <person name="Provaznik J."/>
            <person name="Kralova S."/>
            <person name="Pavlinic D."/>
            <person name="Benes V."/>
            <person name="Kopecky J."/>
        </authorList>
    </citation>
    <scope>NUCLEOTIDE SEQUENCE [LARGE SCALE GENOMIC DNA]</scope>
    <source>
        <strain evidence="3 4">15Tr583</strain>
    </source>
</reference>
<comment type="caution">
    <text evidence="3">The sequence shown here is derived from an EMBL/GenBank/DDBJ whole genome shotgun (WGS) entry which is preliminary data.</text>
</comment>
<protein>
    <submittedName>
        <fullName evidence="3">Alpha/beta hydrolase</fullName>
    </submittedName>
</protein>
<gene>
    <name evidence="3" type="ORF">EAS64_40750</name>
</gene>
<dbReference type="InterPro" id="IPR013094">
    <property type="entry name" value="AB_hydrolase_3"/>
</dbReference>
<sequence>MTFTLDAEVAAVLQAALEENGPPPAWPAGDVQARRVALDAMLDYFNNQAQPPAQDVEITDHQVTAADGATLLARWYRLPSSDVGAAVLYLHGGGMILGSVPIFDGPVSRYVARTGVPMLSVQYRLAPEHPHPVPVEDAYAGLAWLAGHAAELGIDPGRIAVMGDSAGGGLAAGVAIVSRDRQGPAIAGQLLLYPMLDDRTTAPDPFIAPFAGWSYGDNATGWDALLGAGHENRDVDPAAAPARLKDARSLPPAYIEVGQLDVFRDEALRYALTLSQAGVPVELHMHPGVPHEYDAIAFDADVSLRAQADRSRVLRSL</sequence>
<evidence type="ECO:0000313" key="3">
    <source>
        <dbReference type="EMBL" id="TVY99605.1"/>
    </source>
</evidence>
<dbReference type="SUPFAM" id="SSF53474">
    <property type="entry name" value="alpha/beta-Hydrolases"/>
    <property type="match status" value="1"/>
</dbReference>
<keyword evidence="1 3" id="KW-0378">Hydrolase</keyword>
<proteinExistence type="predicted"/>
<evidence type="ECO:0000313" key="4">
    <source>
        <dbReference type="Proteomes" id="UP000460272"/>
    </source>
</evidence>
<dbReference type="PANTHER" id="PTHR48081:SF8">
    <property type="entry name" value="ALPHA_BETA HYDROLASE FOLD-3 DOMAIN-CONTAINING PROTEIN-RELATED"/>
    <property type="match status" value="1"/>
</dbReference>
<dbReference type="PANTHER" id="PTHR48081">
    <property type="entry name" value="AB HYDROLASE SUPERFAMILY PROTEIN C4A8.06C"/>
    <property type="match status" value="1"/>
</dbReference>
<accession>A0A6P2BL42</accession>
<dbReference type="AlphaFoldDB" id="A0A6P2BL42"/>
<dbReference type="Gene3D" id="3.40.50.1820">
    <property type="entry name" value="alpha/beta hydrolase"/>
    <property type="match status" value="1"/>
</dbReference>
<evidence type="ECO:0000256" key="1">
    <source>
        <dbReference type="ARBA" id="ARBA00022801"/>
    </source>
</evidence>
<dbReference type="OrthoDB" id="3209779at2"/>
<organism evidence="3 4">
    <name type="scientific">Trebonia kvetii</name>
    <dbReference type="NCBI Taxonomy" id="2480626"/>
    <lineage>
        <taxon>Bacteria</taxon>
        <taxon>Bacillati</taxon>
        <taxon>Actinomycetota</taxon>
        <taxon>Actinomycetes</taxon>
        <taxon>Streptosporangiales</taxon>
        <taxon>Treboniaceae</taxon>
        <taxon>Trebonia</taxon>
    </lineage>
</organism>
<name>A0A6P2BL42_9ACTN</name>
<feature type="domain" description="Alpha/beta hydrolase fold-3" evidence="2">
    <location>
        <begin position="87"/>
        <end position="293"/>
    </location>
</feature>
<dbReference type="InterPro" id="IPR029058">
    <property type="entry name" value="AB_hydrolase_fold"/>
</dbReference>